<reference evidence="5" key="1">
    <citation type="submission" date="2021-01" db="EMBL/GenBank/DDBJ databases">
        <title>Modified the classification status of verrucomicrobia.</title>
        <authorList>
            <person name="Feng X."/>
        </authorList>
    </citation>
    <scope>NUCLEOTIDE SEQUENCE</scope>
    <source>
        <strain evidence="5">KCTC 13126</strain>
    </source>
</reference>
<dbReference type="InterPro" id="IPR003313">
    <property type="entry name" value="AraC-bd"/>
</dbReference>
<proteinExistence type="predicted"/>
<comment type="caution">
    <text evidence="5">The sequence shown here is derived from an EMBL/GenBank/DDBJ whole genome shotgun (WGS) entry which is preliminary data.</text>
</comment>
<evidence type="ECO:0000313" key="5">
    <source>
        <dbReference type="EMBL" id="MBK1876440.1"/>
    </source>
</evidence>
<evidence type="ECO:0000256" key="1">
    <source>
        <dbReference type="ARBA" id="ARBA00023015"/>
    </source>
</evidence>
<dbReference type="EMBL" id="JAENIL010000009">
    <property type="protein sequence ID" value="MBK1876440.1"/>
    <property type="molecule type" value="Genomic_DNA"/>
</dbReference>
<keyword evidence="1" id="KW-0805">Transcription regulation</keyword>
<evidence type="ECO:0000256" key="2">
    <source>
        <dbReference type="ARBA" id="ARBA00023125"/>
    </source>
</evidence>
<dbReference type="SUPFAM" id="SSF46689">
    <property type="entry name" value="Homeodomain-like"/>
    <property type="match status" value="2"/>
</dbReference>
<evidence type="ECO:0000259" key="4">
    <source>
        <dbReference type="PROSITE" id="PS01124"/>
    </source>
</evidence>
<dbReference type="GO" id="GO:0003700">
    <property type="term" value="F:DNA-binding transcription factor activity"/>
    <property type="evidence" value="ECO:0007669"/>
    <property type="project" value="InterPro"/>
</dbReference>
<evidence type="ECO:0000256" key="3">
    <source>
        <dbReference type="ARBA" id="ARBA00023163"/>
    </source>
</evidence>
<keyword evidence="6" id="KW-1185">Reference proteome</keyword>
<dbReference type="GO" id="GO:0043565">
    <property type="term" value="F:sequence-specific DNA binding"/>
    <property type="evidence" value="ECO:0007669"/>
    <property type="project" value="InterPro"/>
</dbReference>
<sequence>MSLDSPSFETDGPLIDPAVCRAGYLQFSGSRFFNNPCVQSRGFFWCKSGKGSFVVNGTEYPLEAQDLYLLPWNRTIKYQPDKNDPMFTGHVHLVPYYRQGAKWIPNVPHQRSDEEFDSPDRADANWPGLEDVVHFKIKVGDNIALLLDYIIRSYLRNKGANETEFRQLGNLLVGELMHLKSAENVEAQNYPEELLRMVAHVEARYMRSITVSELADMIGRSRSHVLKLFRNHMGISAKHYIINRQLKQACELLLSTTRSIAEVGQAVGISDPYHFSKLFRRHLKVSPTAFRTSHGPIRLASD</sequence>
<feature type="domain" description="HTH araC/xylS-type" evidence="4">
    <location>
        <begin position="195"/>
        <end position="293"/>
    </location>
</feature>
<dbReference type="PANTHER" id="PTHR43280:SF2">
    <property type="entry name" value="HTH-TYPE TRANSCRIPTIONAL REGULATOR EXSA"/>
    <property type="match status" value="1"/>
</dbReference>
<name>A0A934VQ24_9BACT</name>
<dbReference type="InterPro" id="IPR037923">
    <property type="entry name" value="HTH-like"/>
</dbReference>
<dbReference type="AlphaFoldDB" id="A0A934VQ24"/>
<keyword evidence="2" id="KW-0238">DNA-binding</keyword>
<keyword evidence="3" id="KW-0804">Transcription</keyword>
<dbReference type="InterPro" id="IPR009057">
    <property type="entry name" value="Homeodomain-like_sf"/>
</dbReference>
<organism evidence="5 6">
    <name type="scientific">Pelagicoccus mobilis</name>
    <dbReference type="NCBI Taxonomy" id="415221"/>
    <lineage>
        <taxon>Bacteria</taxon>
        <taxon>Pseudomonadati</taxon>
        <taxon>Verrucomicrobiota</taxon>
        <taxon>Opitutia</taxon>
        <taxon>Puniceicoccales</taxon>
        <taxon>Pelagicoccaceae</taxon>
        <taxon>Pelagicoccus</taxon>
    </lineage>
</organism>
<dbReference type="RefSeq" id="WP_200354657.1">
    <property type="nucleotide sequence ID" value="NZ_JAENIL010000009.1"/>
</dbReference>
<dbReference type="InterPro" id="IPR018062">
    <property type="entry name" value="HTH_AraC-typ_CS"/>
</dbReference>
<dbReference type="Pfam" id="PF12833">
    <property type="entry name" value="HTH_18"/>
    <property type="match status" value="1"/>
</dbReference>
<dbReference type="Gene3D" id="1.10.10.60">
    <property type="entry name" value="Homeodomain-like"/>
    <property type="match status" value="1"/>
</dbReference>
<dbReference type="SUPFAM" id="SSF51215">
    <property type="entry name" value="Regulatory protein AraC"/>
    <property type="match status" value="1"/>
</dbReference>
<dbReference type="PANTHER" id="PTHR43280">
    <property type="entry name" value="ARAC-FAMILY TRANSCRIPTIONAL REGULATOR"/>
    <property type="match status" value="1"/>
</dbReference>
<evidence type="ECO:0000313" key="6">
    <source>
        <dbReference type="Proteomes" id="UP000617628"/>
    </source>
</evidence>
<dbReference type="Proteomes" id="UP000617628">
    <property type="component" value="Unassembled WGS sequence"/>
</dbReference>
<gene>
    <name evidence="5" type="ORF">JIN87_06135</name>
</gene>
<dbReference type="PROSITE" id="PS01124">
    <property type="entry name" value="HTH_ARAC_FAMILY_2"/>
    <property type="match status" value="1"/>
</dbReference>
<dbReference type="InterPro" id="IPR018060">
    <property type="entry name" value="HTH_AraC"/>
</dbReference>
<dbReference type="SMART" id="SM00342">
    <property type="entry name" value="HTH_ARAC"/>
    <property type="match status" value="1"/>
</dbReference>
<dbReference type="Pfam" id="PF02311">
    <property type="entry name" value="AraC_binding"/>
    <property type="match status" value="1"/>
</dbReference>
<accession>A0A934VQ24</accession>
<dbReference type="PROSITE" id="PS00041">
    <property type="entry name" value="HTH_ARAC_FAMILY_1"/>
    <property type="match status" value="1"/>
</dbReference>
<protein>
    <submittedName>
        <fullName evidence="5">Helix-turn-helix domain-containing protein</fullName>
    </submittedName>
</protein>